<gene>
    <name evidence="2" type="ORF">FJR47_01460</name>
</gene>
<dbReference type="EMBL" id="CP041166">
    <property type="protein sequence ID" value="QFR42651.1"/>
    <property type="molecule type" value="Genomic_DNA"/>
</dbReference>
<proteinExistence type="predicted"/>
<keyword evidence="1" id="KW-1133">Transmembrane helix</keyword>
<keyword evidence="1" id="KW-0812">Transmembrane</keyword>
<organism evidence="2 3">
    <name type="scientific">Sulfurimonas xiamenensis</name>
    <dbReference type="NCBI Taxonomy" id="2590021"/>
    <lineage>
        <taxon>Bacteria</taxon>
        <taxon>Pseudomonadati</taxon>
        <taxon>Campylobacterota</taxon>
        <taxon>Epsilonproteobacteria</taxon>
        <taxon>Campylobacterales</taxon>
        <taxon>Sulfurimonadaceae</taxon>
        <taxon>Sulfurimonas</taxon>
    </lineage>
</organism>
<feature type="transmembrane region" description="Helical" evidence="1">
    <location>
        <begin position="48"/>
        <end position="69"/>
    </location>
</feature>
<dbReference type="RefSeq" id="WP_152298717.1">
    <property type="nucleotide sequence ID" value="NZ_CP041166.1"/>
</dbReference>
<evidence type="ECO:0000313" key="3">
    <source>
        <dbReference type="Proteomes" id="UP000326061"/>
    </source>
</evidence>
<reference evidence="3" key="1">
    <citation type="submission" date="2019-06" db="EMBL/GenBank/DDBJ databases">
        <title>Sulfurimonas gotlandica sp. nov., a chemoautotrophic and psychrotolerant epsilonproteobacterium isolated from a pelagic redoxcline, and an emended description of the genus Sulfurimonas.</title>
        <authorList>
            <person name="Wang S."/>
            <person name="Jiang L."/>
            <person name="Shao Z."/>
        </authorList>
    </citation>
    <scope>NUCLEOTIDE SEQUENCE [LARGE SCALE GENOMIC DNA]</scope>
    <source>
        <strain evidence="3">1-1N</strain>
    </source>
</reference>
<dbReference type="Proteomes" id="UP000326061">
    <property type="component" value="Chromosome"/>
</dbReference>
<evidence type="ECO:0000313" key="2">
    <source>
        <dbReference type="EMBL" id="QFR42651.1"/>
    </source>
</evidence>
<protein>
    <submittedName>
        <fullName evidence="2">Uncharacterized protein</fullName>
    </submittedName>
</protein>
<accession>A0AAJ4DM48</accession>
<keyword evidence="1" id="KW-0472">Membrane</keyword>
<keyword evidence="3" id="KW-1185">Reference proteome</keyword>
<dbReference type="KEGG" id="suln:FJR47_01460"/>
<sequence>MIKKIKIELIYFTVILLVLAVLQHSDLLHSPIERVDAMVEQGNYLHPLLWAFAVYAVIGLIRLIVKYVLYLKNKAK</sequence>
<feature type="transmembrane region" description="Helical" evidence="1">
    <location>
        <begin position="9"/>
        <end position="28"/>
    </location>
</feature>
<dbReference type="AlphaFoldDB" id="A0AAJ4DM48"/>
<evidence type="ECO:0000256" key="1">
    <source>
        <dbReference type="SAM" id="Phobius"/>
    </source>
</evidence>
<name>A0AAJ4DM48_9BACT</name>